<keyword evidence="2" id="KW-1185">Reference proteome</keyword>
<accession>A0ACC0WJX5</accession>
<protein>
    <submittedName>
        <fullName evidence="1">Uncharacterized protein</fullName>
    </submittedName>
</protein>
<comment type="caution">
    <text evidence="1">The sequence shown here is derived from an EMBL/GenBank/DDBJ whole genome shotgun (WGS) entry which is preliminary data.</text>
</comment>
<dbReference type="Proteomes" id="UP001163321">
    <property type="component" value="Chromosome 12"/>
</dbReference>
<name>A0ACC0WJX5_9STRA</name>
<proteinExistence type="predicted"/>
<evidence type="ECO:0000313" key="1">
    <source>
        <dbReference type="EMBL" id="KAI9919149.1"/>
    </source>
</evidence>
<gene>
    <name evidence="1" type="ORF">PsorP6_012103</name>
</gene>
<evidence type="ECO:0000313" key="2">
    <source>
        <dbReference type="Proteomes" id="UP001163321"/>
    </source>
</evidence>
<reference evidence="1 2" key="1">
    <citation type="journal article" date="2022" name="bioRxiv">
        <title>The genome of the oomycete Peronosclerospora sorghi, a cosmopolitan pathogen of maize and sorghum, is inflated with dispersed pseudogenes.</title>
        <authorList>
            <person name="Fletcher K."/>
            <person name="Martin F."/>
            <person name="Isakeit T."/>
            <person name="Cavanaugh K."/>
            <person name="Magill C."/>
            <person name="Michelmore R."/>
        </authorList>
    </citation>
    <scope>NUCLEOTIDE SEQUENCE [LARGE SCALE GENOMIC DNA]</scope>
    <source>
        <strain evidence="1">P6</strain>
    </source>
</reference>
<organism evidence="1 2">
    <name type="scientific">Peronosclerospora sorghi</name>
    <dbReference type="NCBI Taxonomy" id="230839"/>
    <lineage>
        <taxon>Eukaryota</taxon>
        <taxon>Sar</taxon>
        <taxon>Stramenopiles</taxon>
        <taxon>Oomycota</taxon>
        <taxon>Peronosporomycetes</taxon>
        <taxon>Peronosporales</taxon>
        <taxon>Peronosporaceae</taxon>
        <taxon>Peronosclerospora</taxon>
    </lineage>
</organism>
<sequence length="326" mass="37567">MRRLTIRYDSPYTDDVVRLMEQKLAYTLSQITANHNSAWSRHTIVRAHCTKWFLIDLGTACHGNHFANRSAVLWRSAVLLDRVASNKDRVGCNSRVRCLRLGCPCNESRECSRLLRHACDVPHQVSAIIKPLAVTYSQFEQILMLDADTTYFVNPTVLFDSDKFQRTGILLMHDRISNDRWYMARRVAGKPERSVEQVYFATFDVTPFRPLPTLERPKASVENKMPVTLAFEPSDFLLRSHSFNLRAGHHVDSSLVLWDKHRQPRATAILASFLRHNEMLPPSYGDKELYFYASELADAVSFLGSCDRRRGDETDGRRAQEFNALW</sequence>
<dbReference type="EMBL" id="CM047591">
    <property type="protein sequence ID" value="KAI9919149.1"/>
    <property type="molecule type" value="Genomic_DNA"/>
</dbReference>